<reference evidence="1" key="1">
    <citation type="submission" date="2022-06" db="EMBL/GenBank/DDBJ databases">
        <title>Phylogenomic reconstructions and comparative analyses of Kickxellomycotina fungi.</title>
        <authorList>
            <person name="Reynolds N.K."/>
            <person name="Stajich J.E."/>
            <person name="Barry K."/>
            <person name="Grigoriev I.V."/>
            <person name="Crous P."/>
            <person name="Smith M.E."/>
        </authorList>
    </citation>
    <scope>NUCLEOTIDE SEQUENCE</scope>
    <source>
        <strain evidence="1">RSA 2271</strain>
    </source>
</reference>
<accession>A0ACC1HJY3</accession>
<evidence type="ECO:0000313" key="1">
    <source>
        <dbReference type="EMBL" id="KAJ1675641.1"/>
    </source>
</evidence>
<protein>
    <submittedName>
        <fullName evidence="1">Uncharacterized protein</fullName>
    </submittedName>
</protein>
<sequence length="703" mass="79193">MEAFIDDPDTIKNIDYILVAEFDIDEGSILRHQYPRPTGANENHIAELMLPDGAHLRENDWTVFFFNQQVPEKDGLLPPDAAPLLYALSLVRTKHDKGVRRGAVVKAMAVCTRHQFLHIFKPILLLALENYYRSPTVDTLKQLYDSVNSMDLSGMPKLSRSERIILRFSDDQAMFEEKFVEHENERQNSEPLQPQKLPTVDNANGSNSMLPKSPSTLKSAFSNPEHHHHHQQQQQQRQLASESGRQKKMLDLTSGQMRVSTGKAKDRHFYDTQAVYEGVKLPIRVPMTVYPEEIGDFSLIQLLTTFGSNPQFTVNSRGMHPHLDSSGHYTHPIILLLNGLLTQKRIIFLGHNRPAGEVSNYVLAAVALGSGGGGVLRGFANRAFPYTNLTNLDTLLSFPGYIAGVTNPTFEEHPQWWDLLCNINTGKITVSPTICSSTGSSNGHGYRSAAETIRKSLDSAGLTRNRSVSTRDIKPDRWNNSDAEFIHDLMGAIDRHYGEIAIRAKVEAFVRRFVSLTALYEHDHKGSTKLGINFFTDGGASAADFGLYFPDFESKERELLLNQRRIEGFIGTTAYYNAREDFQTLLRDSPIPGIDISALVSRLRYGSNLELNEIEAIYKLLDEHIQTDEQVTELLATLPQSKGGLHPLAFGFYHPSVKIRRYTVELFERIEKNKAGARYIKSVNFFHQCAFSNLRQTFTPAAT</sequence>
<gene>
    <name evidence="1" type="ORF">EV182_000875</name>
</gene>
<comment type="caution">
    <text evidence="1">The sequence shown here is derived from an EMBL/GenBank/DDBJ whole genome shotgun (WGS) entry which is preliminary data.</text>
</comment>
<proteinExistence type="predicted"/>
<evidence type="ECO:0000313" key="2">
    <source>
        <dbReference type="Proteomes" id="UP001145114"/>
    </source>
</evidence>
<organism evidence="1 2">
    <name type="scientific">Spiromyces aspiralis</name>
    <dbReference type="NCBI Taxonomy" id="68401"/>
    <lineage>
        <taxon>Eukaryota</taxon>
        <taxon>Fungi</taxon>
        <taxon>Fungi incertae sedis</taxon>
        <taxon>Zoopagomycota</taxon>
        <taxon>Kickxellomycotina</taxon>
        <taxon>Kickxellomycetes</taxon>
        <taxon>Kickxellales</taxon>
        <taxon>Kickxellaceae</taxon>
        <taxon>Spiromyces</taxon>
    </lineage>
</organism>
<dbReference type="Proteomes" id="UP001145114">
    <property type="component" value="Unassembled WGS sequence"/>
</dbReference>
<name>A0ACC1HJY3_9FUNG</name>
<keyword evidence="2" id="KW-1185">Reference proteome</keyword>
<dbReference type="EMBL" id="JAMZIH010005220">
    <property type="protein sequence ID" value="KAJ1675641.1"/>
    <property type="molecule type" value="Genomic_DNA"/>
</dbReference>